<feature type="transmembrane region" description="Helical" evidence="9">
    <location>
        <begin position="296"/>
        <end position="318"/>
    </location>
</feature>
<comment type="subcellular location">
    <subcellularLocation>
        <location evidence="1">Cell membrane</location>
        <topology evidence="1">Multi-pass membrane protein</topology>
    </subcellularLocation>
</comment>
<evidence type="ECO:0000256" key="5">
    <source>
        <dbReference type="ARBA" id="ARBA00022692"/>
    </source>
</evidence>
<dbReference type="PANTHER" id="PTHR21716">
    <property type="entry name" value="TRANSMEMBRANE PROTEIN"/>
    <property type="match status" value="1"/>
</dbReference>
<feature type="compositionally biased region" description="Acidic residues" evidence="8">
    <location>
        <begin position="382"/>
        <end position="391"/>
    </location>
</feature>
<evidence type="ECO:0000256" key="8">
    <source>
        <dbReference type="SAM" id="MobiDB-lite"/>
    </source>
</evidence>
<comment type="caution">
    <text evidence="10">The sequence shown here is derived from an EMBL/GenBank/DDBJ whole genome shotgun (WGS) entry which is preliminary data.</text>
</comment>
<reference evidence="10 11" key="1">
    <citation type="submission" date="2018-06" db="EMBL/GenBank/DDBJ databases">
        <title>Whole genome sequencing of a novel hydrocarbon degrading bacterial strain, PW21 isolated from oil contaminated produced water sample.</title>
        <authorList>
            <person name="Nagkirti P."/>
            <person name="Shaikh A."/>
            <person name="Gowdaman V."/>
            <person name="Engineer A.E."/>
            <person name="Dagar S."/>
            <person name="Dhakephalkar P.K."/>
        </authorList>
    </citation>
    <scope>NUCLEOTIDE SEQUENCE [LARGE SCALE GENOMIC DNA]</scope>
    <source>
        <strain evidence="10 11">PW21</strain>
    </source>
</reference>
<feature type="transmembrane region" description="Helical" evidence="9">
    <location>
        <begin position="181"/>
        <end position="207"/>
    </location>
</feature>
<gene>
    <name evidence="10" type="ORF">DNL40_11460</name>
</gene>
<dbReference type="Pfam" id="PF01594">
    <property type="entry name" value="AI-2E_transport"/>
    <property type="match status" value="1"/>
</dbReference>
<dbReference type="Proteomes" id="UP000248783">
    <property type="component" value="Unassembled WGS sequence"/>
</dbReference>
<protein>
    <submittedName>
        <fullName evidence="10">AI-2E family transporter</fullName>
    </submittedName>
</protein>
<evidence type="ECO:0000256" key="4">
    <source>
        <dbReference type="ARBA" id="ARBA00022475"/>
    </source>
</evidence>
<evidence type="ECO:0000256" key="1">
    <source>
        <dbReference type="ARBA" id="ARBA00004651"/>
    </source>
</evidence>
<evidence type="ECO:0000313" key="10">
    <source>
        <dbReference type="EMBL" id="PZR52560.1"/>
    </source>
</evidence>
<dbReference type="EMBL" id="QKWH01000009">
    <property type="protein sequence ID" value="PZR52560.1"/>
    <property type="molecule type" value="Genomic_DNA"/>
</dbReference>
<dbReference type="PANTHER" id="PTHR21716:SF53">
    <property type="entry name" value="PERMEASE PERM-RELATED"/>
    <property type="match status" value="1"/>
</dbReference>
<proteinExistence type="inferred from homology"/>
<feature type="transmembrane region" description="Helical" evidence="9">
    <location>
        <begin position="236"/>
        <end position="255"/>
    </location>
</feature>
<accession>A0A2W5WN05</accession>
<evidence type="ECO:0000256" key="7">
    <source>
        <dbReference type="ARBA" id="ARBA00023136"/>
    </source>
</evidence>
<evidence type="ECO:0000313" key="11">
    <source>
        <dbReference type="Proteomes" id="UP000248783"/>
    </source>
</evidence>
<evidence type="ECO:0000256" key="2">
    <source>
        <dbReference type="ARBA" id="ARBA00009773"/>
    </source>
</evidence>
<keyword evidence="7 9" id="KW-0472">Membrane</keyword>
<dbReference type="AlphaFoldDB" id="A0A2W5WN05"/>
<keyword evidence="4" id="KW-1003">Cell membrane</keyword>
<sequence>MSPEARRVVQARREGGEVAASTENVPVWLRTAAGWSWRFVAVVVAVSLIVYATVHVQLVFVAVFLALVLTSVLKPVTDFYARVMPRPLAVALAFLSAFLVFGGLLTYVVASVAGQWERLADQFTRGIDQIVDWLQHGPLPVDVSWDQINEAIDAGRRWVTDNSGDLASQAVASAGTVAEGFAVIALAIFCTVFFLVSGGSMWQWFLLQVPERHRERWSAAAGAGWYSFSGYARGTVIIAIIDGILAGVFLTVLGIPLAAPLAVLVFIGAFIPLVGAPAAMIVAAVVALAAEGPVQALVVMIGIALIGQIEGHLLQPLIMGKQVSLHPVVIALGVTGGTVLAGILGAVVAVPVLAVAWTVYATLRRGSPVPDDAAPVVQGASDDGEGGEGDEAPPVPVTEGR</sequence>
<comment type="similarity">
    <text evidence="2">Belongs to the autoinducer-2 exporter (AI-2E) (TC 2.A.86) family.</text>
</comment>
<evidence type="ECO:0000256" key="6">
    <source>
        <dbReference type="ARBA" id="ARBA00022989"/>
    </source>
</evidence>
<dbReference type="GO" id="GO:0005886">
    <property type="term" value="C:plasma membrane"/>
    <property type="evidence" value="ECO:0007669"/>
    <property type="project" value="UniProtKB-SubCell"/>
</dbReference>
<feature type="transmembrane region" description="Helical" evidence="9">
    <location>
        <begin position="261"/>
        <end position="289"/>
    </location>
</feature>
<feature type="transmembrane region" description="Helical" evidence="9">
    <location>
        <begin position="330"/>
        <end position="360"/>
    </location>
</feature>
<dbReference type="InterPro" id="IPR002549">
    <property type="entry name" value="AI-2E-like"/>
</dbReference>
<keyword evidence="3" id="KW-0813">Transport</keyword>
<evidence type="ECO:0000256" key="9">
    <source>
        <dbReference type="SAM" id="Phobius"/>
    </source>
</evidence>
<dbReference type="GO" id="GO:0055085">
    <property type="term" value="P:transmembrane transport"/>
    <property type="evidence" value="ECO:0007669"/>
    <property type="project" value="TreeGrafter"/>
</dbReference>
<feature type="region of interest" description="Disordered" evidence="8">
    <location>
        <begin position="370"/>
        <end position="401"/>
    </location>
</feature>
<evidence type="ECO:0000256" key="3">
    <source>
        <dbReference type="ARBA" id="ARBA00022448"/>
    </source>
</evidence>
<name>A0A2W5WN05_9MICO</name>
<feature type="transmembrane region" description="Helical" evidence="9">
    <location>
        <begin position="88"/>
        <end position="110"/>
    </location>
</feature>
<keyword evidence="6 9" id="KW-1133">Transmembrane helix</keyword>
<organism evidence="10 11">
    <name type="scientific">Xylanimonas oleitrophica</name>
    <dbReference type="NCBI Taxonomy" id="2607479"/>
    <lineage>
        <taxon>Bacteria</taxon>
        <taxon>Bacillati</taxon>
        <taxon>Actinomycetota</taxon>
        <taxon>Actinomycetes</taxon>
        <taxon>Micrococcales</taxon>
        <taxon>Promicromonosporaceae</taxon>
        <taxon>Xylanimonas</taxon>
    </lineage>
</organism>
<feature type="transmembrane region" description="Helical" evidence="9">
    <location>
        <begin position="35"/>
        <end position="52"/>
    </location>
</feature>
<keyword evidence="11" id="KW-1185">Reference proteome</keyword>
<keyword evidence="5 9" id="KW-0812">Transmembrane</keyword>